<gene>
    <name evidence="3" type="ORF">B2A_08450</name>
</gene>
<evidence type="ECO:0000259" key="2">
    <source>
        <dbReference type="Pfam" id="PF07916"/>
    </source>
</evidence>
<dbReference type="Pfam" id="PF07916">
    <property type="entry name" value="TraG_N"/>
    <property type="match status" value="1"/>
</dbReference>
<name>T1B3J4_9ZZZZ</name>
<dbReference type="EMBL" id="AUZZ01006087">
    <property type="protein sequence ID" value="EQD47409.1"/>
    <property type="molecule type" value="Genomic_DNA"/>
</dbReference>
<reference evidence="3" key="2">
    <citation type="journal article" date="2014" name="ISME J.">
        <title>Microbial stratification in low pH oxic and suboxic macroscopic growths along an acid mine drainage.</title>
        <authorList>
            <person name="Mendez-Garcia C."/>
            <person name="Mesa V."/>
            <person name="Sprenger R.R."/>
            <person name="Richter M."/>
            <person name="Diez M.S."/>
            <person name="Solano J."/>
            <person name="Bargiela R."/>
            <person name="Golyshina O.V."/>
            <person name="Manteca A."/>
            <person name="Ramos J.L."/>
            <person name="Gallego J.R."/>
            <person name="Llorente I."/>
            <person name="Martins Dos Santos V.A."/>
            <person name="Jensen O.N."/>
            <person name="Pelaez A.I."/>
            <person name="Sanchez J."/>
            <person name="Ferrer M."/>
        </authorList>
    </citation>
    <scope>NUCLEOTIDE SEQUENCE</scope>
</reference>
<reference evidence="3" key="1">
    <citation type="submission" date="2013-08" db="EMBL/GenBank/DDBJ databases">
        <authorList>
            <person name="Mendez C."/>
            <person name="Richter M."/>
            <person name="Ferrer M."/>
            <person name="Sanchez J."/>
        </authorList>
    </citation>
    <scope>NUCLEOTIDE SEQUENCE</scope>
</reference>
<sequence>MTFFEGVIYGMAPFLAFLIPLGPMGFRYVGRYLQVLVWIFLWMPLLSFVNLFEIMAVLREMNALSPAIGNLPLISAVGINQIEYTVSDWIGIGGYLATAAIGFSGFVVFGAVAAFQGIAAEANAPTSLNPGPLAPDMMNVAPPVSIGGVYQAQAGSALAMAGASNLVFSGSQQIALTKQHALND</sequence>
<feature type="transmembrane region" description="Helical" evidence="1">
    <location>
        <begin position="94"/>
        <end position="115"/>
    </location>
</feature>
<dbReference type="AlphaFoldDB" id="T1B3J4"/>
<proteinExistence type="predicted"/>
<evidence type="ECO:0000313" key="3">
    <source>
        <dbReference type="EMBL" id="EQD47409.1"/>
    </source>
</evidence>
<accession>T1B3J4</accession>
<evidence type="ECO:0000256" key="1">
    <source>
        <dbReference type="SAM" id="Phobius"/>
    </source>
</evidence>
<organism evidence="3">
    <name type="scientific">mine drainage metagenome</name>
    <dbReference type="NCBI Taxonomy" id="410659"/>
    <lineage>
        <taxon>unclassified sequences</taxon>
        <taxon>metagenomes</taxon>
        <taxon>ecological metagenomes</taxon>
    </lineage>
</organism>
<keyword evidence="1" id="KW-1133">Transmembrane helix</keyword>
<feature type="non-terminal residue" evidence="3">
    <location>
        <position position="184"/>
    </location>
</feature>
<dbReference type="InterPro" id="IPR012931">
    <property type="entry name" value="TraG_N_Proteobacteria"/>
</dbReference>
<comment type="caution">
    <text evidence="3">The sequence shown here is derived from an EMBL/GenBank/DDBJ whole genome shotgun (WGS) entry which is preliminary data.</text>
</comment>
<keyword evidence="1" id="KW-0812">Transmembrane</keyword>
<feature type="transmembrane region" description="Helical" evidence="1">
    <location>
        <begin position="7"/>
        <end position="26"/>
    </location>
</feature>
<protein>
    <submittedName>
        <fullName evidence="3">Membrane protein containing TraG-like protein</fullName>
    </submittedName>
</protein>
<feature type="domain" description="TraG N-terminal Proteobacteria" evidence="2">
    <location>
        <begin position="1"/>
        <end position="124"/>
    </location>
</feature>
<feature type="transmembrane region" description="Helical" evidence="1">
    <location>
        <begin position="32"/>
        <end position="52"/>
    </location>
</feature>
<keyword evidence="1" id="KW-0472">Membrane</keyword>